<dbReference type="InterPro" id="IPR025943">
    <property type="entry name" value="Sigma_54_int_dom_ATP-bd_2"/>
</dbReference>
<dbReference type="OrthoDB" id="9802388at2"/>
<evidence type="ECO:0000256" key="5">
    <source>
        <dbReference type="ARBA" id="ARBA00023125"/>
    </source>
</evidence>
<reference evidence="12 13" key="1">
    <citation type="submission" date="2017-05" db="EMBL/GenBank/DDBJ databases">
        <title>Comparative genomic and metabolic analysis of manganese-oxidizing mechanisms in Celeribater manganoxidans DY25T: its adaption to the environment of polymetallic nodule.</title>
        <authorList>
            <person name="Wang X."/>
        </authorList>
    </citation>
    <scope>NUCLEOTIDE SEQUENCE [LARGE SCALE GENOMIC DNA]</scope>
    <source>
        <strain evidence="12 13">DY25</strain>
    </source>
</reference>
<evidence type="ECO:0008006" key="14">
    <source>
        <dbReference type="Google" id="ProtNLM"/>
    </source>
</evidence>
<keyword evidence="3" id="KW-0902">Two-component regulatory system</keyword>
<dbReference type="AlphaFoldDB" id="A0A291LX04"/>
<proteinExistence type="predicted"/>
<dbReference type="Pfam" id="PF00158">
    <property type="entry name" value="Sigma54_activat"/>
    <property type="match status" value="1"/>
</dbReference>
<gene>
    <name evidence="12" type="ORF">CBW24_02775</name>
</gene>
<keyword evidence="5" id="KW-0238">DNA-binding</keyword>
<dbReference type="InterPro" id="IPR011006">
    <property type="entry name" value="CheY-like_superfamily"/>
</dbReference>
<evidence type="ECO:0000256" key="3">
    <source>
        <dbReference type="ARBA" id="ARBA00023012"/>
    </source>
</evidence>
<keyword evidence="4" id="KW-0805">Transcription regulation</keyword>
<name>A0A291LX04_9RHOB</name>
<dbReference type="Pfam" id="PF00072">
    <property type="entry name" value="Response_reg"/>
    <property type="match status" value="1"/>
</dbReference>
<feature type="region of interest" description="Disordered" evidence="9">
    <location>
        <begin position="394"/>
        <end position="429"/>
    </location>
</feature>
<dbReference type="SUPFAM" id="SSF52540">
    <property type="entry name" value="P-loop containing nucleoside triphosphate hydrolases"/>
    <property type="match status" value="1"/>
</dbReference>
<feature type="domain" description="Sigma-54 factor interaction" evidence="10">
    <location>
        <begin position="136"/>
        <end position="365"/>
    </location>
</feature>
<dbReference type="PROSITE" id="PS00676">
    <property type="entry name" value="SIGMA54_INTERACT_2"/>
    <property type="match status" value="1"/>
</dbReference>
<evidence type="ECO:0000256" key="9">
    <source>
        <dbReference type="SAM" id="MobiDB-lite"/>
    </source>
</evidence>
<evidence type="ECO:0000313" key="13">
    <source>
        <dbReference type="Proteomes" id="UP000219050"/>
    </source>
</evidence>
<dbReference type="Pfam" id="PF25601">
    <property type="entry name" value="AAA_lid_14"/>
    <property type="match status" value="1"/>
</dbReference>
<dbReference type="SUPFAM" id="SSF46689">
    <property type="entry name" value="Homeodomain-like"/>
    <property type="match status" value="1"/>
</dbReference>
<evidence type="ECO:0000256" key="4">
    <source>
        <dbReference type="ARBA" id="ARBA00023015"/>
    </source>
</evidence>
<keyword evidence="7" id="KW-0804">Transcription</keyword>
<dbReference type="CDD" id="cd00009">
    <property type="entry name" value="AAA"/>
    <property type="match status" value="1"/>
</dbReference>
<dbReference type="GO" id="GO:0006355">
    <property type="term" value="P:regulation of DNA-templated transcription"/>
    <property type="evidence" value="ECO:0007669"/>
    <property type="project" value="InterPro"/>
</dbReference>
<dbReference type="SMART" id="SM00448">
    <property type="entry name" value="REC"/>
    <property type="match status" value="1"/>
</dbReference>
<keyword evidence="6" id="KW-0010">Activator</keyword>
<dbReference type="PANTHER" id="PTHR32071">
    <property type="entry name" value="TRANSCRIPTIONAL REGULATORY PROTEIN"/>
    <property type="match status" value="1"/>
</dbReference>
<dbReference type="Gene3D" id="3.40.50.300">
    <property type="entry name" value="P-loop containing nucleotide triphosphate hydrolases"/>
    <property type="match status" value="1"/>
</dbReference>
<accession>A0A291LX04</accession>
<dbReference type="SMART" id="SM00382">
    <property type="entry name" value="AAA"/>
    <property type="match status" value="1"/>
</dbReference>
<dbReference type="PROSITE" id="PS50110">
    <property type="entry name" value="RESPONSE_REGULATORY"/>
    <property type="match status" value="1"/>
</dbReference>
<dbReference type="SUPFAM" id="SSF52172">
    <property type="entry name" value="CheY-like"/>
    <property type="match status" value="1"/>
</dbReference>
<dbReference type="GO" id="GO:0043565">
    <property type="term" value="F:sequence-specific DNA binding"/>
    <property type="evidence" value="ECO:0007669"/>
    <property type="project" value="InterPro"/>
</dbReference>
<dbReference type="EMBL" id="CP021404">
    <property type="protein sequence ID" value="ATI41028.1"/>
    <property type="molecule type" value="Genomic_DNA"/>
</dbReference>
<dbReference type="RefSeq" id="WP_097372603.1">
    <property type="nucleotide sequence ID" value="NZ_CP021404.1"/>
</dbReference>
<dbReference type="KEGG" id="cmag:CBW24_02775"/>
<dbReference type="GO" id="GO:0005524">
    <property type="term" value="F:ATP binding"/>
    <property type="evidence" value="ECO:0007669"/>
    <property type="project" value="UniProtKB-KW"/>
</dbReference>
<dbReference type="InterPro" id="IPR058031">
    <property type="entry name" value="AAA_lid_NorR"/>
</dbReference>
<dbReference type="Gene3D" id="1.10.10.60">
    <property type="entry name" value="Homeodomain-like"/>
    <property type="match status" value="1"/>
</dbReference>
<keyword evidence="1" id="KW-0547">Nucleotide-binding</keyword>
<dbReference type="Gene3D" id="1.10.8.60">
    <property type="match status" value="1"/>
</dbReference>
<sequence length="486" mass="52667">MAQILLVEGSASLRHAYAATLRSEGHRVTAVADGAGALAAMSDARYQVAFIDMTQTNSSDDRSTLCAQCRALHPDCRIVLIADGPSFQAAAAEVRRGAYEILVKPFSEFRLHNCAVALHDPPPEEDENRNAPLGGFQGRSVRMGQMFATIRAYGRSGAPVLIRGAPGTEKGRCARAVHLASGRAEKPFIELDCRTRPVEQLEAELMGHLRGAFVGALSDRAGAAQLAHEGTLFLDEVGALPRGLQPMLLDIIRSATVQPVGSTVPHRINIRLVCTTTRDLDQAVADGEFDNRLRDRLCVLPLDMPNLADLGDDVLEIATARLRTLAREKGRRFVEFAPDLAPRLQTLPWPGNLAELTETLRHVVTSHDGTQVELEMLPLELIQQLDIGPMPARGTAVRPRPDTFSAGVPRSEAQTATGALATAEDTPRTPAEDVALSTLIGRPLAEIEQLVIEATIAREGGSIPRAARVLQLSPSTIYRKRESWRK</sequence>
<protein>
    <recommendedName>
        <fullName evidence="14">Sigma-54-dependent Fis family transcriptional regulator</fullName>
    </recommendedName>
</protein>
<evidence type="ECO:0000313" key="12">
    <source>
        <dbReference type="EMBL" id="ATI41028.1"/>
    </source>
</evidence>
<dbReference type="PANTHER" id="PTHR32071:SF117">
    <property type="entry name" value="PTS-DEPENDENT DIHYDROXYACETONE KINASE OPERON REGULATORY PROTEIN-RELATED"/>
    <property type="match status" value="1"/>
</dbReference>
<keyword evidence="2" id="KW-0067">ATP-binding</keyword>
<evidence type="ECO:0000256" key="7">
    <source>
        <dbReference type="ARBA" id="ARBA00023163"/>
    </source>
</evidence>
<evidence type="ECO:0000256" key="8">
    <source>
        <dbReference type="PROSITE-ProRule" id="PRU00169"/>
    </source>
</evidence>
<dbReference type="InterPro" id="IPR001789">
    <property type="entry name" value="Sig_transdc_resp-reg_receiver"/>
</dbReference>
<dbReference type="Pfam" id="PF02954">
    <property type="entry name" value="HTH_8"/>
    <property type="match status" value="1"/>
</dbReference>
<dbReference type="InterPro" id="IPR002197">
    <property type="entry name" value="HTH_Fis"/>
</dbReference>
<evidence type="ECO:0000256" key="1">
    <source>
        <dbReference type="ARBA" id="ARBA00022741"/>
    </source>
</evidence>
<keyword evidence="13" id="KW-1185">Reference proteome</keyword>
<dbReference type="PROSITE" id="PS50045">
    <property type="entry name" value="SIGMA54_INTERACT_4"/>
    <property type="match status" value="1"/>
</dbReference>
<keyword evidence="8" id="KW-0597">Phosphoprotein</keyword>
<organism evidence="12 13">
    <name type="scientific">Pacificitalea manganoxidans</name>
    <dbReference type="NCBI Taxonomy" id="1411902"/>
    <lineage>
        <taxon>Bacteria</taxon>
        <taxon>Pseudomonadati</taxon>
        <taxon>Pseudomonadota</taxon>
        <taxon>Alphaproteobacteria</taxon>
        <taxon>Rhodobacterales</taxon>
        <taxon>Paracoccaceae</taxon>
        <taxon>Pacificitalea</taxon>
    </lineage>
</organism>
<evidence type="ECO:0000259" key="10">
    <source>
        <dbReference type="PROSITE" id="PS50045"/>
    </source>
</evidence>
<evidence type="ECO:0000256" key="6">
    <source>
        <dbReference type="ARBA" id="ARBA00023159"/>
    </source>
</evidence>
<dbReference type="GO" id="GO:0000160">
    <property type="term" value="P:phosphorelay signal transduction system"/>
    <property type="evidence" value="ECO:0007669"/>
    <property type="project" value="UniProtKB-KW"/>
</dbReference>
<dbReference type="Proteomes" id="UP000219050">
    <property type="component" value="Chromosome"/>
</dbReference>
<evidence type="ECO:0000259" key="11">
    <source>
        <dbReference type="PROSITE" id="PS50110"/>
    </source>
</evidence>
<dbReference type="Gene3D" id="3.40.50.2300">
    <property type="match status" value="1"/>
</dbReference>
<feature type="domain" description="Response regulatory" evidence="11">
    <location>
        <begin position="3"/>
        <end position="119"/>
    </location>
</feature>
<feature type="modified residue" description="4-aspartylphosphate" evidence="8">
    <location>
        <position position="52"/>
    </location>
</feature>
<evidence type="ECO:0000256" key="2">
    <source>
        <dbReference type="ARBA" id="ARBA00022840"/>
    </source>
</evidence>
<dbReference type="InterPro" id="IPR003593">
    <property type="entry name" value="AAA+_ATPase"/>
</dbReference>
<dbReference type="InterPro" id="IPR002078">
    <property type="entry name" value="Sigma_54_int"/>
</dbReference>
<dbReference type="InterPro" id="IPR027417">
    <property type="entry name" value="P-loop_NTPase"/>
</dbReference>
<dbReference type="InterPro" id="IPR009057">
    <property type="entry name" value="Homeodomain-like_sf"/>
</dbReference>